<evidence type="ECO:0000313" key="2">
    <source>
        <dbReference type="EMBL" id="OGM08974.1"/>
    </source>
</evidence>
<keyword evidence="1" id="KW-0472">Membrane</keyword>
<organism evidence="2 3">
    <name type="scientific">Candidatus Woesebacteria bacterium RBG_13_36_22</name>
    <dbReference type="NCBI Taxonomy" id="1802478"/>
    <lineage>
        <taxon>Bacteria</taxon>
        <taxon>Candidatus Woeseibacteriota</taxon>
    </lineage>
</organism>
<evidence type="ECO:0000313" key="3">
    <source>
        <dbReference type="Proteomes" id="UP000176939"/>
    </source>
</evidence>
<accession>A0A1F7X1J5</accession>
<dbReference type="AlphaFoldDB" id="A0A1F7X1J5"/>
<keyword evidence="1" id="KW-1133">Transmembrane helix</keyword>
<evidence type="ECO:0000256" key="1">
    <source>
        <dbReference type="SAM" id="Phobius"/>
    </source>
</evidence>
<keyword evidence="1" id="KW-0812">Transmembrane</keyword>
<dbReference type="EMBL" id="MGFQ01000032">
    <property type="protein sequence ID" value="OGM08974.1"/>
    <property type="molecule type" value="Genomic_DNA"/>
</dbReference>
<gene>
    <name evidence="2" type="ORF">A2Z67_00730</name>
</gene>
<feature type="transmembrane region" description="Helical" evidence="1">
    <location>
        <begin position="17"/>
        <end position="37"/>
    </location>
</feature>
<proteinExistence type="predicted"/>
<comment type="caution">
    <text evidence="2">The sequence shown here is derived from an EMBL/GenBank/DDBJ whole genome shotgun (WGS) entry which is preliminary data.</text>
</comment>
<name>A0A1F7X1J5_9BACT</name>
<sequence>MPDEFLHIHKRDLKKDFNILLLIIPAIIFAITLAFFFTKMHRYSATAFSTNLDTAVLGESSENP</sequence>
<dbReference type="Proteomes" id="UP000176939">
    <property type="component" value="Unassembled WGS sequence"/>
</dbReference>
<protein>
    <submittedName>
        <fullName evidence="2">Uncharacterized protein</fullName>
    </submittedName>
</protein>
<reference evidence="2 3" key="1">
    <citation type="journal article" date="2016" name="Nat. Commun.">
        <title>Thousands of microbial genomes shed light on interconnected biogeochemical processes in an aquifer system.</title>
        <authorList>
            <person name="Anantharaman K."/>
            <person name="Brown C.T."/>
            <person name="Hug L.A."/>
            <person name="Sharon I."/>
            <person name="Castelle C.J."/>
            <person name="Probst A.J."/>
            <person name="Thomas B.C."/>
            <person name="Singh A."/>
            <person name="Wilkins M.J."/>
            <person name="Karaoz U."/>
            <person name="Brodie E.L."/>
            <person name="Williams K.H."/>
            <person name="Hubbard S.S."/>
            <person name="Banfield J.F."/>
        </authorList>
    </citation>
    <scope>NUCLEOTIDE SEQUENCE [LARGE SCALE GENOMIC DNA]</scope>
</reference>